<dbReference type="GO" id="GO:0003676">
    <property type="term" value="F:nucleic acid binding"/>
    <property type="evidence" value="ECO:0007669"/>
    <property type="project" value="InterPro"/>
</dbReference>
<reference evidence="4" key="1">
    <citation type="submission" date="2017-02" db="UniProtKB">
        <authorList>
            <consortium name="WormBaseParasite"/>
        </authorList>
    </citation>
    <scope>IDENTIFICATION</scope>
</reference>
<evidence type="ECO:0000313" key="3">
    <source>
        <dbReference type="Proteomes" id="UP000274131"/>
    </source>
</evidence>
<accession>A0A0N4UVZ6</accession>
<evidence type="ECO:0000313" key="4">
    <source>
        <dbReference type="WBParaSite" id="EVEC_0000163901-mRNA-1"/>
    </source>
</evidence>
<keyword evidence="3" id="KW-1185">Reference proteome</keyword>
<name>A0A0N4UVZ6_ENTVE</name>
<dbReference type="SMART" id="SM00950">
    <property type="entry name" value="Piwi"/>
    <property type="match status" value="1"/>
</dbReference>
<proteinExistence type="predicted"/>
<gene>
    <name evidence="2" type="ORF">EVEC_LOCUS1347</name>
</gene>
<dbReference type="Pfam" id="PF02171">
    <property type="entry name" value="Piwi"/>
    <property type="match status" value="1"/>
</dbReference>
<dbReference type="OrthoDB" id="5971213at2759"/>
<dbReference type="InterPro" id="IPR036397">
    <property type="entry name" value="RNaseH_sf"/>
</dbReference>
<dbReference type="InterPro" id="IPR003165">
    <property type="entry name" value="Piwi"/>
</dbReference>
<dbReference type="STRING" id="51028.A0A0N4UVZ6"/>
<evidence type="ECO:0000313" key="2">
    <source>
        <dbReference type="EMBL" id="VDD86204.1"/>
    </source>
</evidence>
<dbReference type="Proteomes" id="UP000274131">
    <property type="component" value="Unassembled WGS sequence"/>
</dbReference>
<reference evidence="2 3" key="2">
    <citation type="submission" date="2018-10" db="EMBL/GenBank/DDBJ databases">
        <authorList>
            <consortium name="Pathogen Informatics"/>
        </authorList>
    </citation>
    <scope>NUCLEOTIDE SEQUENCE [LARGE SCALE GENOMIC DNA]</scope>
</reference>
<dbReference type="EMBL" id="UXUI01007200">
    <property type="protein sequence ID" value="VDD86204.1"/>
    <property type="molecule type" value="Genomic_DNA"/>
</dbReference>
<dbReference type="AlphaFoldDB" id="A0A0N4UVZ6"/>
<feature type="domain" description="Piwi" evidence="1">
    <location>
        <begin position="49"/>
        <end position="377"/>
    </location>
</feature>
<dbReference type="Gene3D" id="3.30.420.10">
    <property type="entry name" value="Ribonuclease H-like superfamily/Ribonuclease H"/>
    <property type="match status" value="1"/>
</dbReference>
<organism evidence="4">
    <name type="scientific">Enterobius vermicularis</name>
    <name type="common">Human pinworm</name>
    <dbReference type="NCBI Taxonomy" id="51028"/>
    <lineage>
        <taxon>Eukaryota</taxon>
        <taxon>Metazoa</taxon>
        <taxon>Ecdysozoa</taxon>
        <taxon>Nematoda</taxon>
        <taxon>Chromadorea</taxon>
        <taxon>Rhabditida</taxon>
        <taxon>Spirurina</taxon>
        <taxon>Oxyuridomorpha</taxon>
        <taxon>Oxyuroidea</taxon>
        <taxon>Oxyuridae</taxon>
        <taxon>Enterobius</taxon>
    </lineage>
</organism>
<dbReference type="InterPro" id="IPR012337">
    <property type="entry name" value="RNaseH-like_sf"/>
</dbReference>
<dbReference type="Gene3D" id="3.40.50.2300">
    <property type="match status" value="1"/>
</dbReference>
<dbReference type="WBParaSite" id="EVEC_0000163901-mRNA-1">
    <property type="protein sequence ID" value="EVEC_0000163901-mRNA-1"/>
    <property type="gene ID" value="EVEC_0000163901"/>
</dbReference>
<evidence type="ECO:0000259" key="1">
    <source>
        <dbReference type="PROSITE" id="PS50822"/>
    </source>
</evidence>
<dbReference type="PANTHER" id="PTHR22891">
    <property type="entry name" value="EUKARYOTIC TRANSLATION INITIATION FACTOR 2C"/>
    <property type="match status" value="1"/>
</dbReference>
<dbReference type="SUPFAM" id="SSF53098">
    <property type="entry name" value="Ribonuclease H-like"/>
    <property type="match status" value="1"/>
</dbReference>
<protein>
    <submittedName>
        <fullName evidence="4">Piwi domain-containing protein</fullName>
    </submittedName>
</protein>
<sequence>MRLATDEFLFERWSAGTAESGTSKGIENLSDLLQYFKRETDKWFPNAGLIVLFLMKQKNQDNYSIVKKVCDLDKGVASQCLTADTFRKMGAGRSGTRAVAHNICLKINVKMGGVNSRVYPSSPRWAKFFDRDSPTLHVGIDVTHPVQGRGGNSIATVVANVDIEGSRYEVSVKVQLPDQERLVYMADALRERILAFNEVNKRPPEHIVFYRDGISESEFQGTMGEELHSAKAACFKLGEEYRPTMSYIVIQKRHHTRFFVNDESDGIGKMRNIPPGTVVEEEVTSQDYSDFFLASHRLRLLILDLGLLNYYLGTTRPCHYYLLYDDWGCTSDEWQVGLGFYIIASFANELTFGLCHQYARTNKSVSIPAPVFYAHLACARASVHSYALRKKGDREVRQSELRASAEAPQMGPSIDSIGIIRKGKIGPVELYV</sequence>
<dbReference type="PROSITE" id="PS50822">
    <property type="entry name" value="PIWI"/>
    <property type="match status" value="1"/>
</dbReference>